<dbReference type="Pfam" id="PF18701">
    <property type="entry name" value="DUF5641"/>
    <property type="match status" value="1"/>
</dbReference>
<name>A0ABR3I5M6_LOXSC</name>
<dbReference type="Proteomes" id="UP001549920">
    <property type="component" value="Unassembled WGS sequence"/>
</dbReference>
<dbReference type="PANTHER" id="PTHR47331">
    <property type="entry name" value="PHD-TYPE DOMAIN-CONTAINING PROTEIN"/>
    <property type="match status" value="1"/>
</dbReference>
<feature type="region of interest" description="Disordered" evidence="1">
    <location>
        <begin position="395"/>
        <end position="428"/>
    </location>
</feature>
<evidence type="ECO:0000313" key="5">
    <source>
        <dbReference type="Proteomes" id="UP001549920"/>
    </source>
</evidence>
<protein>
    <recommendedName>
        <fullName evidence="6">Endonuclease</fullName>
    </recommendedName>
</protein>
<feature type="domain" description="Peptidase A2" evidence="2">
    <location>
        <begin position="461"/>
        <end position="501"/>
    </location>
</feature>
<feature type="compositionally biased region" description="Low complexity" evidence="1">
    <location>
        <begin position="399"/>
        <end position="412"/>
    </location>
</feature>
<dbReference type="Pfam" id="PF00078">
    <property type="entry name" value="RVT_1"/>
    <property type="match status" value="1"/>
</dbReference>
<comment type="caution">
    <text evidence="4">The sequence shown here is derived from an EMBL/GenBank/DDBJ whole genome shotgun (WGS) entry which is preliminary data.</text>
</comment>
<dbReference type="InterPro" id="IPR043502">
    <property type="entry name" value="DNA/RNA_pol_sf"/>
</dbReference>
<evidence type="ECO:0008006" key="6">
    <source>
        <dbReference type="Google" id="ProtNLM"/>
    </source>
</evidence>
<dbReference type="Gene3D" id="3.30.420.10">
    <property type="entry name" value="Ribonuclease H-like superfamily/Ribonuclease H"/>
    <property type="match status" value="1"/>
</dbReference>
<dbReference type="InterPro" id="IPR008042">
    <property type="entry name" value="Retrotrans_Pao"/>
</dbReference>
<dbReference type="PANTHER" id="PTHR47331:SF1">
    <property type="entry name" value="GAG-LIKE PROTEIN"/>
    <property type="match status" value="1"/>
</dbReference>
<accession>A0ABR3I5M6</accession>
<proteinExistence type="predicted"/>
<dbReference type="PROSITE" id="PS50994">
    <property type="entry name" value="INTEGRASE"/>
    <property type="match status" value="1"/>
</dbReference>
<dbReference type="InterPro" id="IPR012337">
    <property type="entry name" value="RNaseH-like_sf"/>
</dbReference>
<dbReference type="Pfam" id="PF03564">
    <property type="entry name" value="DUF1759"/>
    <property type="match status" value="1"/>
</dbReference>
<dbReference type="EMBL" id="JBEUOH010000008">
    <property type="protein sequence ID" value="KAL0884125.1"/>
    <property type="molecule type" value="Genomic_DNA"/>
</dbReference>
<organism evidence="4 5">
    <name type="scientific">Loxostege sticticalis</name>
    <name type="common">Beet webworm moth</name>
    <dbReference type="NCBI Taxonomy" id="481309"/>
    <lineage>
        <taxon>Eukaryota</taxon>
        <taxon>Metazoa</taxon>
        <taxon>Ecdysozoa</taxon>
        <taxon>Arthropoda</taxon>
        <taxon>Hexapoda</taxon>
        <taxon>Insecta</taxon>
        <taxon>Pterygota</taxon>
        <taxon>Neoptera</taxon>
        <taxon>Endopterygota</taxon>
        <taxon>Lepidoptera</taxon>
        <taxon>Glossata</taxon>
        <taxon>Ditrysia</taxon>
        <taxon>Pyraloidea</taxon>
        <taxon>Crambidae</taxon>
        <taxon>Pyraustinae</taxon>
        <taxon>Loxostege</taxon>
    </lineage>
</organism>
<feature type="region of interest" description="Disordered" evidence="1">
    <location>
        <begin position="1722"/>
        <end position="1750"/>
    </location>
</feature>
<dbReference type="InterPro" id="IPR005312">
    <property type="entry name" value="DUF1759"/>
</dbReference>
<evidence type="ECO:0000256" key="1">
    <source>
        <dbReference type="SAM" id="MobiDB-lite"/>
    </source>
</evidence>
<feature type="domain" description="Integrase catalytic" evidence="3">
    <location>
        <begin position="1417"/>
        <end position="1606"/>
    </location>
</feature>
<dbReference type="SUPFAM" id="SSF53098">
    <property type="entry name" value="Ribonuclease H-like"/>
    <property type="match status" value="1"/>
</dbReference>
<dbReference type="PROSITE" id="PS50175">
    <property type="entry name" value="ASP_PROT_RETROV"/>
    <property type="match status" value="1"/>
</dbReference>
<reference evidence="4 5" key="1">
    <citation type="submission" date="2024-06" db="EMBL/GenBank/DDBJ databases">
        <title>A chromosome-level genome assembly of beet webworm, Loxostege sticticalis.</title>
        <authorList>
            <person name="Zhang Y."/>
        </authorList>
    </citation>
    <scope>NUCLEOTIDE SEQUENCE [LARGE SCALE GENOMIC DNA]</scope>
    <source>
        <strain evidence="4">AQ026</strain>
        <tissue evidence="4">Whole body</tissue>
    </source>
</reference>
<feature type="compositionally biased region" description="Polar residues" evidence="1">
    <location>
        <begin position="413"/>
        <end position="428"/>
    </location>
</feature>
<evidence type="ECO:0000313" key="4">
    <source>
        <dbReference type="EMBL" id="KAL0884125.1"/>
    </source>
</evidence>
<dbReference type="Pfam" id="PF05380">
    <property type="entry name" value="Peptidase_A17"/>
    <property type="match status" value="1"/>
</dbReference>
<dbReference type="CDD" id="cd01644">
    <property type="entry name" value="RT_pepA17"/>
    <property type="match status" value="1"/>
</dbReference>
<evidence type="ECO:0000259" key="3">
    <source>
        <dbReference type="PROSITE" id="PS50994"/>
    </source>
</evidence>
<dbReference type="InterPro" id="IPR001995">
    <property type="entry name" value="Peptidase_A2_cat"/>
</dbReference>
<dbReference type="InterPro" id="IPR036397">
    <property type="entry name" value="RNaseH_sf"/>
</dbReference>
<dbReference type="InterPro" id="IPR040676">
    <property type="entry name" value="DUF5641"/>
</dbReference>
<dbReference type="InterPro" id="IPR000477">
    <property type="entry name" value="RT_dom"/>
</dbReference>
<dbReference type="SUPFAM" id="SSF56672">
    <property type="entry name" value="DNA/RNA polymerases"/>
    <property type="match status" value="1"/>
</dbReference>
<dbReference type="InterPro" id="IPR001584">
    <property type="entry name" value="Integrase_cat-core"/>
</dbReference>
<keyword evidence="5" id="KW-1185">Reference proteome</keyword>
<sequence length="1750" mass="198473">MEEKQSLIKQRGTIRQRLTLFDKYLKPLMDCKEVNALQLNELRLRCDKVRDLSCNFEEIQSRIELLDEDCSKQIEEREVTENTFYDLIAKAQSLLEFFENKDKQETSSNTSNKGRTCNLKLPPLKIANFHGDPNQWISFRDTYLSLIHENDNIEDVNKFHYLKSYLEGAASSVISSVTVSSNNYQIAWNLLCQRYDNKRLLINEHIKGLFSIAQLHKESEIGIRELIDTLSKNLSALNSLGEPTDKWDTLIIYMASAKLDSVTARNWEEFRSDIDSPTLEQFYSFLRQRAFILETINAGKSVKNEKRSSLTHSKSFIASSVESSPGKKCPFCEQDHRLFECLKFKSLPITERISKISIMKLWSNCLRSGHQPYQCRLTSGCRICHKRHNTLLHRQSSLPTTTVQNNQPNTNTSETSLSDPVVDSATSGPTTSVTMSAITTNQALLSTALVKVTSHDKIFILRALLDSGSQSSFISERAQREIGSCKIKNTHHCVSGIGNSVLNVTEHCTINLHSMHNSFNTQVKCFILPKITERLPHVAVRIESLGIPNNIQLADPSFYQPSEIDLLLGADIFWDLLRAPRLSLGPKRPILQDTHLGWIVAGSMSSEFCNKNNSKIHCNFSQDISAQLNRFWELEEIPAITKQNKNDYCETLFNQTPRRESDGRFSVQIPLKGSIDLLGESYSIAEKRFLQLERKLNNRPQLKQQYLEFIHEYERLGHMTEISKPEFGCYLPHHAVIRENSETTKLRVVFDASAKTSNGVSLNDIQYVGPVVQDDLFSILLRYRQHKYVASADVEKMYRQILIDLEQRKLQLILWRDDSSQPIKIFQLNTVTYGTAAAPFLSTRCLLQLSKECDNDDDLSQAIQHDFYVDDFLSGAETECALEHLINSVTAKLDSACLPLRKWRTNSPSILKNKTNTDLPKNLDTLSSQSSVLGLKWDPSKDVLQFPVEIEINSNTTKRVILSNSAKLFDPLGLLSPCTIVPKIILQKLWLTKLDWDDSVDSSLEREWLNFTSNLNCISQIEIPRYVVNNYSETIQLHSFSDASQVAYAAAIYILSKNSSGQILVRLLCAKTKVAPIKTISIPRLELCGALLSARLSDKVLKALRCKIDAVFHWTDSTVVLGWLASQSCDLKTFVANRVSEIQELTASGVWRHIPGESNPADLASRGVNPKSIQSSQLWWEGPPFLKQDASQWPTIVNLKNIPELPELKTKKTTTFTLQSNITQRNPISSEIIKFERFSKFSTLQRTLAYVLRFINNLKNKQNKTTGALTADELNGSLNILVKQHQNECFSDEIELLKNKENLPAKSRVLSLTPFINSNGIICVGGRLHNSSEPYERKHPILLDSNHQFSKLLFTHYHKKLLHAGPQLLLTSLRENYWPIRGRILARSTVNNCKLCRIMKAQGLNPIMGNLPASRVTPNLPFNISGVDFAGPFHITDRKGRGCKISKCYMCLFVCLSTKALHLEVASDLTTNAFILCLRRFISRRGKPLEIYCDNGTNFVGANNEITTFSKSTSADIAGFASDEGIQFRFSPAYSPHFGGLWEVGVKSAKFHISRILGDKHLTFEELSTLFSQIEAILNSRPLTPLSSDPNDLYPLTPAHFLIGRPLTSLPTESLLDDTPSILDRYRCLEKMRQHFWNRWRNEYLSELQQKYKWQLNQRGLQERDLVVIKEPNAPPLKWRMARVHKLYPGSDGVSRVADLYTSKGIIRRAIRNLCLLPDPASVPVSSKPRNPDDFEGGQDVNADNTTVTS</sequence>
<gene>
    <name evidence="4" type="ORF">ABMA27_016144</name>
</gene>
<evidence type="ECO:0000259" key="2">
    <source>
        <dbReference type="PROSITE" id="PS50175"/>
    </source>
</evidence>